<protein>
    <submittedName>
        <fullName evidence="2">Citrate synthase-lysine N-methyltransferase CSKMT mitochondrial</fullName>
    </submittedName>
</protein>
<comment type="caution">
    <text evidence="2">The sequence shown here is derived from an EMBL/GenBank/DDBJ whole genome shotgun (WGS) entry which is preliminary data.</text>
</comment>
<keyword evidence="3" id="KW-1185">Reference proteome</keyword>
<feature type="region of interest" description="Disordered" evidence="1">
    <location>
        <begin position="59"/>
        <end position="122"/>
    </location>
</feature>
<feature type="compositionally biased region" description="Polar residues" evidence="1">
    <location>
        <begin position="107"/>
        <end position="122"/>
    </location>
</feature>
<sequence length="122" mass="12861">MICTCSKASGTPVTPSSTHLHLFHHIPSSSLDWLNRSVQGEDIGIQIVGCYYEQMSPLASKGNGTSRPTLTPGAKQHTTTGLPRGQRAGGTASTRRSPSPLLRGRISPTNTATSSFGSQILT</sequence>
<feature type="non-terminal residue" evidence="2">
    <location>
        <position position="1"/>
    </location>
</feature>
<name>A0AAD9EY63_DISEL</name>
<dbReference type="EMBL" id="JASDAP010000024">
    <property type="protein sequence ID" value="KAK1881421.1"/>
    <property type="molecule type" value="Genomic_DNA"/>
</dbReference>
<evidence type="ECO:0000313" key="2">
    <source>
        <dbReference type="EMBL" id="KAK1881421.1"/>
    </source>
</evidence>
<organism evidence="2 3">
    <name type="scientific">Dissostichus eleginoides</name>
    <name type="common">Patagonian toothfish</name>
    <name type="synonym">Dissostichus amissus</name>
    <dbReference type="NCBI Taxonomy" id="100907"/>
    <lineage>
        <taxon>Eukaryota</taxon>
        <taxon>Metazoa</taxon>
        <taxon>Chordata</taxon>
        <taxon>Craniata</taxon>
        <taxon>Vertebrata</taxon>
        <taxon>Euteleostomi</taxon>
        <taxon>Actinopterygii</taxon>
        <taxon>Neopterygii</taxon>
        <taxon>Teleostei</taxon>
        <taxon>Neoteleostei</taxon>
        <taxon>Acanthomorphata</taxon>
        <taxon>Eupercaria</taxon>
        <taxon>Perciformes</taxon>
        <taxon>Notothenioidei</taxon>
        <taxon>Nototheniidae</taxon>
        <taxon>Dissostichus</taxon>
    </lineage>
</organism>
<gene>
    <name evidence="2" type="ORF">KUDE01_024587</name>
</gene>
<evidence type="ECO:0000313" key="3">
    <source>
        <dbReference type="Proteomes" id="UP001228049"/>
    </source>
</evidence>
<reference evidence="2" key="1">
    <citation type="submission" date="2023-04" db="EMBL/GenBank/DDBJ databases">
        <title>Chromosome-level genome of Chaenocephalus aceratus.</title>
        <authorList>
            <person name="Park H."/>
        </authorList>
    </citation>
    <scope>NUCLEOTIDE SEQUENCE</scope>
    <source>
        <strain evidence="2">DE</strain>
        <tissue evidence="2">Muscle</tissue>
    </source>
</reference>
<dbReference type="Proteomes" id="UP001228049">
    <property type="component" value="Unassembled WGS sequence"/>
</dbReference>
<evidence type="ECO:0000256" key="1">
    <source>
        <dbReference type="SAM" id="MobiDB-lite"/>
    </source>
</evidence>
<proteinExistence type="predicted"/>
<accession>A0AAD9EY63</accession>
<dbReference type="AlphaFoldDB" id="A0AAD9EY63"/>